<protein>
    <recommendedName>
        <fullName evidence="4">Ribosomal protein L11 methyltransferase PrmA</fullName>
    </recommendedName>
</protein>
<reference evidence="2 3" key="1">
    <citation type="submission" date="2020-12" db="EMBL/GenBank/DDBJ databases">
        <authorList>
            <person name="Shan Y."/>
        </authorList>
    </citation>
    <scope>NUCLEOTIDE SEQUENCE [LARGE SCALE GENOMIC DNA]</scope>
    <source>
        <strain evidence="3">csc3.9</strain>
    </source>
</reference>
<keyword evidence="3" id="KW-1185">Reference proteome</keyword>
<organism evidence="2 3">
    <name type="scientific">Spongiibacter nanhainus</name>
    <dbReference type="NCBI Taxonomy" id="2794344"/>
    <lineage>
        <taxon>Bacteria</taxon>
        <taxon>Pseudomonadati</taxon>
        <taxon>Pseudomonadota</taxon>
        <taxon>Gammaproteobacteria</taxon>
        <taxon>Cellvibrionales</taxon>
        <taxon>Spongiibacteraceae</taxon>
        <taxon>Spongiibacter</taxon>
    </lineage>
</organism>
<proteinExistence type="predicted"/>
<feature type="region of interest" description="Disordered" evidence="1">
    <location>
        <begin position="1"/>
        <end position="32"/>
    </location>
</feature>
<evidence type="ECO:0000313" key="2">
    <source>
        <dbReference type="EMBL" id="QQD19264.1"/>
    </source>
</evidence>
<dbReference type="InterPro" id="IPR029063">
    <property type="entry name" value="SAM-dependent_MTases_sf"/>
</dbReference>
<dbReference type="AlphaFoldDB" id="A0A7T4R2W2"/>
<accession>A0A7T4R2W2</accession>
<evidence type="ECO:0000256" key="1">
    <source>
        <dbReference type="SAM" id="MobiDB-lite"/>
    </source>
</evidence>
<sequence length="309" mass="33493">MLTKDTLETQPSSPPKNEPVSPEVPSFAFDPEDPWTDTFQKGLKAANLQGKTAYEVGIGTGINAAFLLTVCGADEVSGSDLDPRLIELAESNVRSLAPDFAHRFNPVRGPVSLIDTDEARALVAEADVVIGSLPQVGEPGDPGISTFRERLQVPLAEGADNVADDHIAHYYPWTAFDEYPFNSVGLGLNEALLQRVREHAPHAEVVMNFGCRIGSDIIFDCFKANGFEPEKISSQIVEQHSGTDISFFIALEKTLQGTTLNSEFKCHFYADKAATQPLSACQAQALITENPEAPLYHEVCVIHGKPISA</sequence>
<dbReference type="Gene3D" id="3.40.50.150">
    <property type="entry name" value="Vaccinia Virus protein VP39"/>
    <property type="match status" value="1"/>
</dbReference>
<dbReference type="Proteomes" id="UP000596063">
    <property type="component" value="Chromosome"/>
</dbReference>
<evidence type="ECO:0000313" key="3">
    <source>
        <dbReference type="Proteomes" id="UP000596063"/>
    </source>
</evidence>
<dbReference type="EMBL" id="CP066167">
    <property type="protein sequence ID" value="QQD19264.1"/>
    <property type="molecule type" value="Genomic_DNA"/>
</dbReference>
<dbReference type="SUPFAM" id="SSF53335">
    <property type="entry name" value="S-adenosyl-L-methionine-dependent methyltransferases"/>
    <property type="match status" value="1"/>
</dbReference>
<evidence type="ECO:0008006" key="4">
    <source>
        <dbReference type="Google" id="ProtNLM"/>
    </source>
</evidence>
<dbReference type="RefSeq" id="WP_198570749.1">
    <property type="nucleotide sequence ID" value="NZ_CP066167.1"/>
</dbReference>
<name>A0A7T4R2W2_9GAMM</name>
<gene>
    <name evidence="2" type="ORF">I6N98_05265</name>
</gene>
<dbReference type="KEGG" id="snan:I6N98_05265"/>